<keyword evidence="11" id="KW-1185">Reference proteome</keyword>
<evidence type="ECO:0000256" key="3">
    <source>
        <dbReference type="ARBA" id="ARBA00022549"/>
    </source>
</evidence>
<evidence type="ECO:0000256" key="4">
    <source>
        <dbReference type="ARBA" id="ARBA00022738"/>
    </source>
</evidence>
<dbReference type="AlphaFoldDB" id="U5QNT1"/>
<feature type="compositionally biased region" description="Polar residues" evidence="8">
    <location>
        <begin position="264"/>
        <end position="274"/>
    </location>
</feature>
<proteinExistence type="inferred from homology"/>
<gene>
    <name evidence="10" type="ORF">GKIL_4297</name>
</gene>
<evidence type="ECO:0000256" key="6">
    <source>
        <dbReference type="ARBA" id="ARBA00023136"/>
    </source>
</evidence>
<dbReference type="KEGG" id="glj:GKIL_4297"/>
<dbReference type="HOGENOM" id="CLU_379817_0_0_3"/>
<keyword evidence="5" id="KW-0793">Thylakoid</keyword>
<evidence type="ECO:0000256" key="8">
    <source>
        <dbReference type="SAM" id="MobiDB-lite"/>
    </source>
</evidence>
<dbReference type="InterPro" id="IPR038255">
    <property type="entry name" value="PBS_linker_sf"/>
</dbReference>
<dbReference type="eggNOG" id="COG0237">
    <property type="taxonomic scope" value="Bacteria"/>
</dbReference>
<organism evidence="10 11">
    <name type="scientific">Gloeobacter kilaueensis (strain ATCC BAA-2537 / CCAP 1431/1 / ULC 316 / JS1)</name>
    <dbReference type="NCBI Taxonomy" id="1183438"/>
    <lineage>
        <taxon>Bacteria</taxon>
        <taxon>Bacillati</taxon>
        <taxon>Cyanobacteriota</taxon>
        <taxon>Cyanophyceae</taxon>
        <taxon>Gloeobacterales</taxon>
        <taxon>Gloeobacteraceae</taxon>
        <taxon>Gloeobacter</taxon>
    </lineage>
</organism>
<sequence length="806" mass="90561">MSPVLGAQPEAEAPDQDASFQPFVRMSRMVRPGVSRSEDTEDLWLSMARDLFGRGYVEELSQRPRLDWEDLVQPATDAQADAKAQEKLGIASVAPAQPFELRPNSTEADKQLVIRAAYKQVFGNTYILESDRLIQAESLLKNGSISVREFVRLLAKSELYKSRFFHSTSNNRFIELNLKHLLGRAPYDQSEISFHLDLYCQKGYDAEIDSYIDSEEYRQLFGEDIVPYYRSFKYQTGQSAWAFDRFRTLYGGDAGSDTDRNKSGQRTQLTTNITRPDLPSGADYASLSAPSAKGPDTVADIWLEAARDLIAQGNYTEKSIVVESNLQLPSYQRFLVPSEAARIDAEAQTKLGITSVAPAVTFELRPNSTEADKQLVIRAAYKQVFGNTYILESDRLIQAESLLKNGSISVREFVRLLAKSELYKSRFFRPASNNRFIELNFKHLLGRAPYSQAEIAEHFGRYHKAGYDAEIDSYLDSEEYRRTFGEDIVPYYRGFKYQTGQSARAFEQLQQLWGGDAGSDTDRGQGQITQLTYTLARPLIETGVVLSAAAAGGTVGDGLETFLKWAQELGSVATPQPTAAPVVEVARPRKAEGYFTRPAADAQADAKAQEKLGIASVAPAQPFELRPNSTEADKQLVIRAAYKQVFGNTYILESDRLIQAESLLKNGSISVREFVRLLAKSELYKSRFFHSTSNNRFIELTFKHLLGRAPYNQSEIAQHLDRYQKAGYDAEIDSYIDSEEYRQLFGEDIVPYYRGFKYQIGQSAAAFPRLLQLWGGDAGSDTDRNQNGQLRRVEPDELLRSGRGIV</sequence>
<dbReference type="RefSeq" id="WP_023175908.1">
    <property type="nucleotide sequence ID" value="NC_022600.1"/>
</dbReference>
<dbReference type="OrthoDB" id="499593at2"/>
<dbReference type="GO" id="GO:0015979">
    <property type="term" value="P:photosynthesis"/>
    <property type="evidence" value="ECO:0007669"/>
    <property type="project" value="UniProtKB-KW"/>
</dbReference>
<evidence type="ECO:0000313" key="11">
    <source>
        <dbReference type="Proteomes" id="UP000017396"/>
    </source>
</evidence>
<dbReference type="Pfam" id="PF00427">
    <property type="entry name" value="PBS_linker_poly"/>
    <property type="match status" value="3"/>
</dbReference>
<dbReference type="GO" id="GO:0031676">
    <property type="term" value="C:plasma membrane-derived thylakoid membrane"/>
    <property type="evidence" value="ECO:0007669"/>
    <property type="project" value="UniProtKB-SubCell"/>
</dbReference>
<evidence type="ECO:0000256" key="7">
    <source>
        <dbReference type="PROSITE-ProRule" id="PRU00775"/>
    </source>
</evidence>
<comment type="subcellular location">
    <subcellularLocation>
        <location evidence="1">Cellular thylakoid membrane</location>
        <topology evidence="1">Peripheral membrane protein</topology>
        <orientation evidence="1">Cytoplasmic side</orientation>
    </subcellularLocation>
</comment>
<dbReference type="Gene3D" id="1.10.3130.20">
    <property type="entry name" value="Phycobilisome linker domain"/>
    <property type="match status" value="3"/>
</dbReference>
<dbReference type="PANTHER" id="PTHR34011:SF6">
    <property type="entry name" value="PHYCOBILIPROTEIN APCE"/>
    <property type="match status" value="1"/>
</dbReference>
<keyword evidence="3" id="KW-0042">Antenna complex</keyword>
<keyword evidence="4 7" id="KW-0605">Phycobilisome</keyword>
<accession>U5QNT1</accession>
<evidence type="ECO:0000256" key="1">
    <source>
        <dbReference type="ARBA" id="ARBA00004445"/>
    </source>
</evidence>
<feature type="region of interest" description="Disordered" evidence="8">
    <location>
        <begin position="254"/>
        <end position="275"/>
    </location>
</feature>
<dbReference type="Proteomes" id="UP000017396">
    <property type="component" value="Chromosome"/>
</dbReference>
<dbReference type="EMBL" id="CP003587">
    <property type="protein sequence ID" value="AGY60543.1"/>
    <property type="molecule type" value="Genomic_DNA"/>
</dbReference>
<dbReference type="PANTHER" id="PTHR34011">
    <property type="entry name" value="PHYCOBILISOME 32.1 KDA LINKER POLYPEPTIDE, PHYCOCYANIN-ASSOCIATED, ROD 2-RELATED"/>
    <property type="match status" value="1"/>
</dbReference>
<dbReference type="STRING" id="1183438.GKIL_4297"/>
<evidence type="ECO:0000259" key="9">
    <source>
        <dbReference type="PROSITE" id="PS51445"/>
    </source>
</evidence>
<evidence type="ECO:0000256" key="2">
    <source>
        <dbReference type="ARBA" id="ARBA00022531"/>
    </source>
</evidence>
<feature type="domain" description="PBS-linker" evidence="9">
    <location>
        <begin position="342"/>
        <end position="521"/>
    </location>
</feature>
<dbReference type="GO" id="GO:0030089">
    <property type="term" value="C:phycobilisome"/>
    <property type="evidence" value="ECO:0007669"/>
    <property type="project" value="UniProtKB-UniRule"/>
</dbReference>
<dbReference type="PROSITE" id="PS51445">
    <property type="entry name" value="PBS_LINKER"/>
    <property type="match status" value="3"/>
</dbReference>
<dbReference type="PATRIC" id="fig|1183438.3.peg.4226"/>
<keyword evidence="6" id="KW-0472">Membrane</keyword>
<keyword evidence="2" id="KW-0602">Photosynthesis</keyword>
<name>U5QNT1_GLOK1</name>
<evidence type="ECO:0000256" key="5">
    <source>
        <dbReference type="ARBA" id="ARBA00023078"/>
    </source>
</evidence>
<feature type="domain" description="PBS-linker" evidence="9">
    <location>
        <begin position="79"/>
        <end position="258"/>
    </location>
</feature>
<comment type="similarity">
    <text evidence="7">Belongs to the phycobilisome linker protein family.</text>
</comment>
<dbReference type="InterPro" id="IPR001297">
    <property type="entry name" value="PBS_linker_dom"/>
</dbReference>
<feature type="region of interest" description="Disordered" evidence="8">
    <location>
        <begin position="1"/>
        <end position="20"/>
    </location>
</feature>
<reference evidence="10 11" key="1">
    <citation type="journal article" date="2013" name="PLoS ONE">
        <title>Cultivation and Complete Genome Sequencing of Gloeobacter kilaueensis sp. nov., from a Lava Cave in Kilauea Caldera, Hawai'i.</title>
        <authorList>
            <person name="Saw J.H."/>
            <person name="Schatz M."/>
            <person name="Brown M.V."/>
            <person name="Kunkel D.D."/>
            <person name="Foster J.S."/>
            <person name="Shick H."/>
            <person name="Christensen S."/>
            <person name="Hou S."/>
            <person name="Wan X."/>
            <person name="Donachie S.P."/>
        </authorList>
    </citation>
    <scope>NUCLEOTIDE SEQUENCE [LARGE SCALE GENOMIC DNA]</scope>
    <source>
        <strain evidence="11">JS</strain>
    </source>
</reference>
<protein>
    <submittedName>
        <fullName evidence="10">Phycobilisome linker polypeptide</fullName>
    </submittedName>
</protein>
<feature type="domain" description="PBS-linker" evidence="9">
    <location>
        <begin position="603"/>
        <end position="782"/>
    </location>
</feature>
<evidence type="ECO:0000313" key="10">
    <source>
        <dbReference type="EMBL" id="AGY60543.1"/>
    </source>
</evidence>